<organism evidence="1 2">
    <name type="scientific">Vespula maculifrons</name>
    <name type="common">Eastern yellow jacket</name>
    <name type="synonym">Wasp</name>
    <dbReference type="NCBI Taxonomy" id="7453"/>
    <lineage>
        <taxon>Eukaryota</taxon>
        <taxon>Metazoa</taxon>
        <taxon>Ecdysozoa</taxon>
        <taxon>Arthropoda</taxon>
        <taxon>Hexapoda</taxon>
        <taxon>Insecta</taxon>
        <taxon>Pterygota</taxon>
        <taxon>Neoptera</taxon>
        <taxon>Endopterygota</taxon>
        <taxon>Hymenoptera</taxon>
        <taxon>Apocrita</taxon>
        <taxon>Aculeata</taxon>
        <taxon>Vespoidea</taxon>
        <taxon>Vespidae</taxon>
        <taxon>Vespinae</taxon>
        <taxon>Vespula</taxon>
    </lineage>
</organism>
<gene>
    <name evidence="1" type="ORF">V1477_014622</name>
</gene>
<proteinExistence type="predicted"/>
<dbReference type="EMBL" id="JAYRBN010000075">
    <property type="protein sequence ID" value="KAL2732381.1"/>
    <property type="molecule type" value="Genomic_DNA"/>
</dbReference>
<comment type="caution">
    <text evidence="1">The sequence shown here is derived from an EMBL/GenBank/DDBJ whole genome shotgun (WGS) entry which is preliminary data.</text>
</comment>
<dbReference type="AlphaFoldDB" id="A0ABD2BHZ3"/>
<accession>A0ABD2BHZ3</accession>
<evidence type="ECO:0000313" key="1">
    <source>
        <dbReference type="EMBL" id="KAL2732381.1"/>
    </source>
</evidence>
<reference evidence="1 2" key="1">
    <citation type="journal article" date="2024" name="Ann. Entomol. Soc. Am.">
        <title>Genomic analyses of the southern and eastern yellowjacket wasps (Hymenoptera: Vespidae) reveal evolutionary signatures of social life.</title>
        <authorList>
            <person name="Catto M.A."/>
            <person name="Caine P.B."/>
            <person name="Orr S.E."/>
            <person name="Hunt B.G."/>
            <person name="Goodisman M.A.D."/>
        </authorList>
    </citation>
    <scope>NUCLEOTIDE SEQUENCE [LARGE SCALE GENOMIC DNA]</scope>
    <source>
        <strain evidence="1">232</strain>
        <tissue evidence="1">Head and thorax</tissue>
    </source>
</reference>
<sequence>MISTIMSCSAPFSFEETMTDPTICSNIIKSSGCTLRYFKARETNCELNCKPIVKHYIIH</sequence>
<keyword evidence="2" id="KW-1185">Reference proteome</keyword>
<name>A0ABD2BHZ3_VESMC</name>
<protein>
    <submittedName>
        <fullName evidence="1">Uncharacterized protein</fullName>
    </submittedName>
</protein>
<evidence type="ECO:0000313" key="2">
    <source>
        <dbReference type="Proteomes" id="UP001607303"/>
    </source>
</evidence>
<dbReference type="Proteomes" id="UP001607303">
    <property type="component" value="Unassembled WGS sequence"/>
</dbReference>